<reference evidence="5 6" key="1">
    <citation type="journal article" date="2024" name="BMC Biol.">
        <title>Comparative genomics of Ascetosporea gives new insight into the evolutionary basis for animal parasitism in Rhizaria.</title>
        <authorList>
            <person name="Hiltunen Thoren M."/>
            <person name="Onut-Brannstrom I."/>
            <person name="Alfjorden A."/>
            <person name="Peckova H."/>
            <person name="Swords F."/>
            <person name="Hooper C."/>
            <person name="Holzer A.S."/>
            <person name="Bass D."/>
            <person name="Burki F."/>
        </authorList>
    </citation>
    <scope>NUCLEOTIDE SEQUENCE [LARGE SCALE GENOMIC DNA]</scope>
    <source>
        <strain evidence="5">20-A016</strain>
    </source>
</reference>
<gene>
    <name evidence="5" type="primary">COL8A2</name>
    <name evidence="5" type="ORF">MHBO_003976</name>
</gene>
<comment type="caution">
    <text evidence="5">The sequence shown here is derived from an EMBL/GenBank/DDBJ whole genome shotgun (WGS) entry which is preliminary data.</text>
</comment>
<name>A0ABV2AS07_9EUKA</name>
<proteinExistence type="predicted"/>
<dbReference type="PANTHER" id="PTHR22923:SF116">
    <property type="entry name" value="C1Q DOMAIN-CONTAINING PROTEIN"/>
    <property type="match status" value="1"/>
</dbReference>
<keyword evidence="5" id="KW-0176">Collagen</keyword>
<dbReference type="InterPro" id="IPR001073">
    <property type="entry name" value="C1q_dom"/>
</dbReference>
<dbReference type="InterPro" id="IPR050822">
    <property type="entry name" value="Cerebellin_Synaptic_Org"/>
</dbReference>
<keyword evidence="3" id="KW-0732">Signal</keyword>
<dbReference type="EMBL" id="JBDODL010002880">
    <property type="protein sequence ID" value="MES1922461.1"/>
    <property type="molecule type" value="Genomic_DNA"/>
</dbReference>
<dbReference type="Proteomes" id="UP001439008">
    <property type="component" value="Unassembled WGS sequence"/>
</dbReference>
<evidence type="ECO:0000256" key="2">
    <source>
        <dbReference type="ARBA" id="ARBA00022525"/>
    </source>
</evidence>
<organism evidence="5 6">
    <name type="scientific">Bonamia ostreae</name>
    <dbReference type="NCBI Taxonomy" id="126728"/>
    <lineage>
        <taxon>Eukaryota</taxon>
        <taxon>Sar</taxon>
        <taxon>Rhizaria</taxon>
        <taxon>Endomyxa</taxon>
        <taxon>Ascetosporea</taxon>
        <taxon>Haplosporida</taxon>
        <taxon>Bonamia</taxon>
    </lineage>
</organism>
<dbReference type="PROSITE" id="PS50871">
    <property type="entry name" value="C1Q"/>
    <property type="match status" value="1"/>
</dbReference>
<evidence type="ECO:0000259" key="4">
    <source>
        <dbReference type="PROSITE" id="PS50871"/>
    </source>
</evidence>
<dbReference type="Pfam" id="PF00386">
    <property type="entry name" value="C1q"/>
    <property type="match status" value="1"/>
</dbReference>
<protein>
    <submittedName>
        <fullName evidence="5">Collagen alpha-2(VIII) chain</fullName>
    </submittedName>
</protein>
<feature type="domain" description="C1q" evidence="4">
    <location>
        <begin position="1"/>
        <end position="142"/>
    </location>
</feature>
<dbReference type="Gene3D" id="2.60.120.40">
    <property type="match status" value="1"/>
</dbReference>
<evidence type="ECO:0000313" key="6">
    <source>
        <dbReference type="Proteomes" id="UP001439008"/>
    </source>
</evidence>
<evidence type="ECO:0000313" key="5">
    <source>
        <dbReference type="EMBL" id="MES1922461.1"/>
    </source>
</evidence>
<dbReference type="PANTHER" id="PTHR22923">
    <property type="entry name" value="CEREBELLIN-RELATED"/>
    <property type="match status" value="1"/>
</dbReference>
<keyword evidence="2" id="KW-0964">Secreted</keyword>
<dbReference type="InterPro" id="IPR008983">
    <property type="entry name" value="Tumour_necrosis_fac-like_dom"/>
</dbReference>
<sequence length="142" mass="16183">MVAFYTYMDYNQKEIGTHHVFVFDRVVLNYGNGYHEYSGVFSAPRSGLYMSVWSLRVWEQSVVLIVAGSTYTSMYNRSYREDYTHDGEYSDADETASSFALVHLNEGDDVYLRTHSSYSGTGGVISNEYGRSSFGGWLLMHV</sequence>
<dbReference type="SUPFAM" id="SSF49842">
    <property type="entry name" value="TNF-like"/>
    <property type="match status" value="1"/>
</dbReference>
<dbReference type="SMART" id="SM00110">
    <property type="entry name" value="C1Q"/>
    <property type="match status" value="1"/>
</dbReference>
<accession>A0ABV2AS07</accession>
<evidence type="ECO:0000256" key="1">
    <source>
        <dbReference type="ARBA" id="ARBA00004613"/>
    </source>
</evidence>
<evidence type="ECO:0000256" key="3">
    <source>
        <dbReference type="ARBA" id="ARBA00022729"/>
    </source>
</evidence>
<keyword evidence="6" id="KW-1185">Reference proteome</keyword>
<comment type="subcellular location">
    <subcellularLocation>
        <location evidence="1">Secreted</location>
    </subcellularLocation>
</comment>